<protein>
    <submittedName>
        <fullName evidence="3">Acyltransferase</fullName>
    </submittedName>
</protein>
<dbReference type="EMBL" id="LQPN01000062">
    <property type="protein sequence ID" value="ORW42151.1"/>
    <property type="molecule type" value="Genomic_DNA"/>
</dbReference>
<dbReference type="GO" id="GO:0016747">
    <property type="term" value="F:acyltransferase activity, transferring groups other than amino-acyl groups"/>
    <property type="evidence" value="ECO:0007669"/>
    <property type="project" value="InterPro"/>
</dbReference>
<gene>
    <name evidence="3" type="ORF">AWB90_19580</name>
</gene>
<keyword evidence="3" id="KW-0012">Acyltransferase</keyword>
<dbReference type="Proteomes" id="UP000193285">
    <property type="component" value="Unassembled WGS sequence"/>
</dbReference>
<dbReference type="InterPro" id="IPR050879">
    <property type="entry name" value="Acyltransferase_3"/>
</dbReference>
<feature type="transmembrane region" description="Helical" evidence="1">
    <location>
        <begin position="324"/>
        <end position="343"/>
    </location>
</feature>
<evidence type="ECO:0000313" key="4">
    <source>
        <dbReference type="Proteomes" id="UP000193285"/>
    </source>
</evidence>
<feature type="domain" description="Acyltransferase 3" evidence="2">
    <location>
        <begin position="23"/>
        <end position="372"/>
    </location>
</feature>
<keyword evidence="1" id="KW-1133">Transmembrane helix</keyword>
<feature type="transmembrane region" description="Helical" evidence="1">
    <location>
        <begin position="167"/>
        <end position="186"/>
    </location>
</feature>
<dbReference type="AlphaFoldDB" id="A0A1X2A6R1"/>
<feature type="transmembrane region" description="Helical" evidence="1">
    <location>
        <begin position="193"/>
        <end position="212"/>
    </location>
</feature>
<dbReference type="PANTHER" id="PTHR23028:SF53">
    <property type="entry name" value="ACYL_TRANSF_3 DOMAIN-CONTAINING PROTEIN"/>
    <property type="match status" value="1"/>
</dbReference>
<proteinExistence type="predicted"/>
<feature type="transmembrane region" description="Helical" evidence="1">
    <location>
        <begin position="62"/>
        <end position="80"/>
    </location>
</feature>
<dbReference type="OrthoDB" id="5242306at2"/>
<feature type="transmembrane region" description="Helical" evidence="1">
    <location>
        <begin position="100"/>
        <end position="118"/>
    </location>
</feature>
<feature type="transmembrane region" description="Helical" evidence="1">
    <location>
        <begin position="283"/>
        <end position="303"/>
    </location>
</feature>
<sequence>MTLSEERDAQGGLEQVSHVDRVASLTGIRAVAALTVVGTHAAYTTGKYTHGYWGLVGSRLEIGVPIFFVLSGFLLFRPWVKAAATGGPWPSVSRYARHRVRRIMPAYLITVLFAYVLYHFREAGPNPGHTWLGLVRNLTLTQIYCNGYLGKYLHQGLTQMWSLAVEASFYVVLPLLAYLLLVLIARRRWQPRAMLAALAAMTLISPGWLVLVHTDHWFPDGARLWLPTYLAWFLAGMALAVLQAMKVHCYAFMAIPLAIICYFIASTPIAGAPTTSPATLSQAIFKTVFYAVIAALAVAPLALGNQGAYSRLLASRPMVWLGEISYEIFLIHLITMEFAMVYIVRAHVYTGSMLYLFVATIVVTIPLAWLLHRFTRVKDG</sequence>
<keyword evidence="1" id="KW-0812">Transmembrane</keyword>
<evidence type="ECO:0000256" key="1">
    <source>
        <dbReference type="SAM" id="Phobius"/>
    </source>
</evidence>
<accession>A0A1X2A6R1</accession>
<feature type="transmembrane region" description="Helical" evidence="1">
    <location>
        <begin position="224"/>
        <end position="242"/>
    </location>
</feature>
<feature type="transmembrane region" description="Helical" evidence="1">
    <location>
        <begin position="249"/>
        <end position="271"/>
    </location>
</feature>
<dbReference type="GO" id="GO:0009103">
    <property type="term" value="P:lipopolysaccharide biosynthetic process"/>
    <property type="evidence" value="ECO:0007669"/>
    <property type="project" value="TreeGrafter"/>
</dbReference>
<dbReference type="STRING" id="767916.AWB91_23445"/>
<dbReference type="InterPro" id="IPR002656">
    <property type="entry name" value="Acyl_transf_3_dom"/>
</dbReference>
<keyword evidence="3" id="KW-0808">Transferase</keyword>
<dbReference type="PANTHER" id="PTHR23028">
    <property type="entry name" value="ACETYLTRANSFERASE"/>
    <property type="match status" value="1"/>
</dbReference>
<name>A0A1X2A6R1_9MYCO</name>
<organism evidence="3 4">
    <name type="scientific">Mycobacterium paraense</name>
    <dbReference type="NCBI Taxonomy" id="767916"/>
    <lineage>
        <taxon>Bacteria</taxon>
        <taxon>Bacillati</taxon>
        <taxon>Actinomycetota</taxon>
        <taxon>Actinomycetes</taxon>
        <taxon>Mycobacteriales</taxon>
        <taxon>Mycobacteriaceae</taxon>
        <taxon>Mycobacterium</taxon>
        <taxon>Mycobacterium simiae complex</taxon>
    </lineage>
</organism>
<feature type="transmembrane region" description="Helical" evidence="1">
    <location>
        <begin position="349"/>
        <end position="371"/>
    </location>
</feature>
<keyword evidence="1" id="KW-0472">Membrane</keyword>
<dbReference type="RefSeq" id="WP_085173611.1">
    <property type="nucleotide sequence ID" value="NZ_JACKVQ010000002.1"/>
</dbReference>
<evidence type="ECO:0000259" key="2">
    <source>
        <dbReference type="Pfam" id="PF01757"/>
    </source>
</evidence>
<reference evidence="3 4" key="1">
    <citation type="journal article" date="2015" name="Emerg. Microbes Infect.">
        <title>Characterization of 17 strains belonging to the Mycobacterium simiae complex and description of Mycobacterium paraense sp. nov.</title>
        <authorList>
            <person name="Fusco da Costa A.R."/>
            <person name="Fedrizzi T."/>
            <person name="Lopes M.L."/>
            <person name="Pecorari M."/>
            <person name="Oliveira da Costa W.L."/>
            <person name="Giacobazzi E."/>
            <person name="da Costa Bahia J.R."/>
            <person name="De Sanctis V."/>
            <person name="Batista Lima K.V."/>
            <person name="Bertorelli R."/>
            <person name="Grottola A."/>
            <person name="Fabio A."/>
            <person name="Mariottini A."/>
            <person name="Ferretti P."/>
            <person name="Di Leva F."/>
            <person name="Fregni Serpini G."/>
            <person name="Tagliazucchi S."/>
            <person name="Rumpianesi F."/>
            <person name="Jousson O."/>
            <person name="Segata N."/>
            <person name="Tortoli E."/>
        </authorList>
    </citation>
    <scope>NUCLEOTIDE SEQUENCE [LARGE SCALE GENOMIC DNA]</scope>
    <source>
        <strain evidence="3 4">IEC33</strain>
    </source>
</reference>
<dbReference type="GO" id="GO:0016020">
    <property type="term" value="C:membrane"/>
    <property type="evidence" value="ECO:0007669"/>
    <property type="project" value="TreeGrafter"/>
</dbReference>
<dbReference type="Pfam" id="PF01757">
    <property type="entry name" value="Acyl_transf_3"/>
    <property type="match status" value="1"/>
</dbReference>
<evidence type="ECO:0000313" key="3">
    <source>
        <dbReference type="EMBL" id="ORW42151.1"/>
    </source>
</evidence>
<comment type="caution">
    <text evidence="3">The sequence shown here is derived from an EMBL/GenBank/DDBJ whole genome shotgun (WGS) entry which is preliminary data.</text>
</comment>